<proteinExistence type="predicted"/>
<gene>
    <name evidence="1" type="ORF">B0T15DRAFT_514327</name>
</gene>
<protein>
    <submittedName>
        <fullName evidence="1">Uncharacterized protein</fullName>
    </submittedName>
</protein>
<dbReference type="PANTHER" id="PTHR37490">
    <property type="entry name" value="EXPRESSED PROTEIN"/>
    <property type="match status" value="1"/>
</dbReference>
<dbReference type="GeneID" id="87886938"/>
<dbReference type="EMBL" id="JAUDZG010000007">
    <property type="protein sequence ID" value="KAK3302283.1"/>
    <property type="molecule type" value="Genomic_DNA"/>
</dbReference>
<evidence type="ECO:0000313" key="2">
    <source>
        <dbReference type="Proteomes" id="UP001273166"/>
    </source>
</evidence>
<dbReference type="Proteomes" id="UP001273166">
    <property type="component" value="Unassembled WGS sequence"/>
</dbReference>
<reference evidence="1" key="1">
    <citation type="journal article" date="2023" name="Mol. Phylogenet. Evol.">
        <title>Genome-scale phylogeny and comparative genomics of the fungal order Sordariales.</title>
        <authorList>
            <person name="Hensen N."/>
            <person name="Bonometti L."/>
            <person name="Westerberg I."/>
            <person name="Brannstrom I.O."/>
            <person name="Guillou S."/>
            <person name="Cros-Aarteil S."/>
            <person name="Calhoun S."/>
            <person name="Haridas S."/>
            <person name="Kuo A."/>
            <person name="Mondo S."/>
            <person name="Pangilinan J."/>
            <person name="Riley R."/>
            <person name="LaButti K."/>
            <person name="Andreopoulos B."/>
            <person name="Lipzen A."/>
            <person name="Chen C."/>
            <person name="Yan M."/>
            <person name="Daum C."/>
            <person name="Ng V."/>
            <person name="Clum A."/>
            <person name="Steindorff A."/>
            <person name="Ohm R.A."/>
            <person name="Martin F."/>
            <person name="Silar P."/>
            <person name="Natvig D.O."/>
            <person name="Lalanne C."/>
            <person name="Gautier V."/>
            <person name="Ament-Velasquez S.L."/>
            <person name="Kruys A."/>
            <person name="Hutchinson M.I."/>
            <person name="Powell A.J."/>
            <person name="Barry K."/>
            <person name="Miller A.N."/>
            <person name="Grigoriev I.V."/>
            <person name="Debuchy R."/>
            <person name="Gladieux P."/>
            <person name="Hiltunen Thoren M."/>
            <person name="Johannesson H."/>
        </authorList>
    </citation>
    <scope>NUCLEOTIDE SEQUENCE</scope>
    <source>
        <strain evidence="1">CBS 333.67</strain>
    </source>
</reference>
<accession>A0AAJ0LYI1</accession>
<dbReference type="InterPro" id="IPR021838">
    <property type="entry name" value="DUF3431"/>
</dbReference>
<sequence length="339" mass="38690">MEFCIGAEVDGLAMTSDHRAVPLDDGRTRRPQESLFSWLLVLQFHLQWGWIPSVDTPFVQPPPVEIVVASLKNEDTSWVHRYLPGWSRRIYIVDDPSAPITVPRNKGREAMVYLSHIVDSYEAIAQTTIFVHASRFAWHNDDPDYDGLATLRNLQLDYVQASGYVNLRCVWILGCPAEIRPHSDVATDWELGNGTSSSGRPLTTKEIYKPAFEELMPGVEVPQQIGVSCCSQFAVSREAIHSRPREDYIRWRKWLLETPLTDDLSGRVFEYLWHIIFGKEAVFCPSAAECYCKLYGLCDLRCDENQCDGRYVLPKYSTMPQGWPRVGWSGEERQFAGPL</sequence>
<organism evidence="1 2">
    <name type="scientific">Chaetomium strumarium</name>
    <dbReference type="NCBI Taxonomy" id="1170767"/>
    <lineage>
        <taxon>Eukaryota</taxon>
        <taxon>Fungi</taxon>
        <taxon>Dikarya</taxon>
        <taxon>Ascomycota</taxon>
        <taxon>Pezizomycotina</taxon>
        <taxon>Sordariomycetes</taxon>
        <taxon>Sordariomycetidae</taxon>
        <taxon>Sordariales</taxon>
        <taxon>Chaetomiaceae</taxon>
        <taxon>Chaetomium</taxon>
    </lineage>
</organism>
<dbReference type="PANTHER" id="PTHR37490:SF3">
    <property type="entry name" value="DUF3431 DOMAIN CONTAINING PROTEIN"/>
    <property type="match status" value="1"/>
</dbReference>
<dbReference type="RefSeq" id="XP_062718063.1">
    <property type="nucleotide sequence ID" value="XM_062868109.1"/>
</dbReference>
<comment type="caution">
    <text evidence="1">The sequence shown here is derived from an EMBL/GenBank/DDBJ whole genome shotgun (WGS) entry which is preliminary data.</text>
</comment>
<dbReference type="AlphaFoldDB" id="A0AAJ0LYI1"/>
<dbReference type="Pfam" id="PF11913">
    <property type="entry name" value="DUF3431"/>
    <property type="match status" value="1"/>
</dbReference>
<name>A0AAJ0LYI1_9PEZI</name>
<keyword evidence="2" id="KW-1185">Reference proteome</keyword>
<evidence type="ECO:0000313" key="1">
    <source>
        <dbReference type="EMBL" id="KAK3302283.1"/>
    </source>
</evidence>
<reference evidence="1" key="2">
    <citation type="submission" date="2023-06" db="EMBL/GenBank/DDBJ databases">
        <authorList>
            <consortium name="Lawrence Berkeley National Laboratory"/>
            <person name="Mondo S.J."/>
            <person name="Hensen N."/>
            <person name="Bonometti L."/>
            <person name="Westerberg I."/>
            <person name="Brannstrom I.O."/>
            <person name="Guillou S."/>
            <person name="Cros-Aarteil S."/>
            <person name="Calhoun S."/>
            <person name="Haridas S."/>
            <person name="Kuo A."/>
            <person name="Pangilinan J."/>
            <person name="Riley R."/>
            <person name="Labutti K."/>
            <person name="Andreopoulos B."/>
            <person name="Lipzen A."/>
            <person name="Chen C."/>
            <person name="Yanf M."/>
            <person name="Daum C."/>
            <person name="Ng V."/>
            <person name="Clum A."/>
            <person name="Steindorff A."/>
            <person name="Ohm R."/>
            <person name="Martin F."/>
            <person name="Silar P."/>
            <person name="Natvig D."/>
            <person name="Lalanne C."/>
            <person name="Gautier V."/>
            <person name="Ament-Velasquez S.L."/>
            <person name="Kruys A."/>
            <person name="Hutchinson M.I."/>
            <person name="Powell A.J."/>
            <person name="Barry K."/>
            <person name="Miller A.N."/>
            <person name="Grigoriev I.V."/>
            <person name="Debuchy R."/>
            <person name="Gladieux P."/>
            <person name="Thoren M.H."/>
            <person name="Johannesson H."/>
        </authorList>
    </citation>
    <scope>NUCLEOTIDE SEQUENCE</scope>
    <source>
        <strain evidence="1">CBS 333.67</strain>
    </source>
</reference>